<accession>A0A9N9NXP5</accession>
<evidence type="ECO:0000259" key="1">
    <source>
        <dbReference type="Pfam" id="PF10208"/>
    </source>
</evidence>
<organism evidence="2 3">
    <name type="scientific">Racocetra fulgida</name>
    <dbReference type="NCBI Taxonomy" id="60492"/>
    <lineage>
        <taxon>Eukaryota</taxon>
        <taxon>Fungi</taxon>
        <taxon>Fungi incertae sedis</taxon>
        <taxon>Mucoromycota</taxon>
        <taxon>Glomeromycotina</taxon>
        <taxon>Glomeromycetes</taxon>
        <taxon>Diversisporales</taxon>
        <taxon>Gigasporaceae</taxon>
        <taxon>Racocetra</taxon>
    </lineage>
</organism>
<dbReference type="InterPro" id="IPR036361">
    <property type="entry name" value="SAP_dom_sf"/>
</dbReference>
<name>A0A9N9NXP5_9GLOM</name>
<dbReference type="SUPFAM" id="SSF68906">
    <property type="entry name" value="SAP domain"/>
    <property type="match status" value="1"/>
</dbReference>
<feature type="non-terminal residue" evidence="2">
    <location>
        <position position="86"/>
    </location>
</feature>
<feature type="non-terminal residue" evidence="2">
    <location>
        <position position="1"/>
    </location>
</feature>
<gene>
    <name evidence="2" type="ORF">RFULGI_LOCUS16004</name>
</gene>
<dbReference type="InterPro" id="IPR019345">
    <property type="entry name" value="ARMET_C"/>
</dbReference>
<dbReference type="OrthoDB" id="2121326at2759"/>
<evidence type="ECO:0000313" key="2">
    <source>
        <dbReference type="EMBL" id="CAG8783105.1"/>
    </source>
</evidence>
<proteinExistence type="predicted"/>
<dbReference type="Proteomes" id="UP000789396">
    <property type="component" value="Unassembled WGS sequence"/>
</dbReference>
<reference evidence="2" key="1">
    <citation type="submission" date="2021-06" db="EMBL/GenBank/DDBJ databases">
        <authorList>
            <person name="Kallberg Y."/>
            <person name="Tangrot J."/>
            <person name="Rosling A."/>
        </authorList>
    </citation>
    <scope>NUCLEOTIDE SEQUENCE</scope>
    <source>
        <strain evidence="2">IN212</strain>
    </source>
</reference>
<dbReference type="Gene3D" id="1.10.720.30">
    <property type="entry name" value="SAP domain"/>
    <property type="match status" value="1"/>
</dbReference>
<feature type="domain" description="ARMET C-terminal" evidence="1">
    <location>
        <begin position="61"/>
        <end position="85"/>
    </location>
</feature>
<comment type="caution">
    <text evidence="2">The sequence shown here is derived from an EMBL/GenBank/DDBJ whole genome shotgun (WGS) entry which is preliminary data.</text>
</comment>
<keyword evidence="3" id="KW-1185">Reference proteome</keyword>
<sequence length="86" mass="9484">NARGIPTAYILVNNKIVWQGHPMAEDFATELQNAVSQVESVVEKVALPPITESFDELMQKPVKDLKTILNDRGISSAGCLEKQEFA</sequence>
<dbReference type="EMBL" id="CAJVPZ010054413">
    <property type="protein sequence ID" value="CAG8783105.1"/>
    <property type="molecule type" value="Genomic_DNA"/>
</dbReference>
<dbReference type="AlphaFoldDB" id="A0A9N9NXP5"/>
<dbReference type="Pfam" id="PF10208">
    <property type="entry name" value="ARMET_C"/>
    <property type="match status" value="1"/>
</dbReference>
<evidence type="ECO:0000313" key="3">
    <source>
        <dbReference type="Proteomes" id="UP000789396"/>
    </source>
</evidence>
<protein>
    <submittedName>
        <fullName evidence="2">17489_t:CDS:1</fullName>
    </submittedName>
</protein>